<dbReference type="InterPro" id="IPR036291">
    <property type="entry name" value="NAD(P)-bd_dom_sf"/>
</dbReference>
<name>A0A8J6NKU5_9CHLR</name>
<feature type="domain" description="NAD(P)-binding" evidence="1">
    <location>
        <begin position="7"/>
        <end position="147"/>
    </location>
</feature>
<dbReference type="GO" id="GO:0044877">
    <property type="term" value="F:protein-containing complex binding"/>
    <property type="evidence" value="ECO:0007669"/>
    <property type="project" value="TreeGrafter"/>
</dbReference>
<dbReference type="InterPro" id="IPR016040">
    <property type="entry name" value="NAD(P)-bd_dom"/>
</dbReference>
<dbReference type="InterPro" id="IPR051207">
    <property type="entry name" value="ComplexI_NDUFA9_subunit"/>
</dbReference>
<dbReference type="EMBL" id="JACNJN010000077">
    <property type="protein sequence ID" value="MBC8334735.1"/>
    <property type="molecule type" value="Genomic_DNA"/>
</dbReference>
<proteinExistence type="predicted"/>
<sequence>MKIAVTGAFSYTGKYITQRLLARGDEVITLTGHPNNPDPFNGKVKAYSFDFDEPDKLAETLNGVEILFNTYWVRFSHGKNTHEQAVSNTLTLIRAAEQAGVKRIVHTSITNPSLDSHLPYFSGKAKLEKAIKASSLGYAILRPTVLFGDEDILVNNIAWLLRKFPLFGLPGNGSYRLQPIFVEDYADLAVDLSTRKEDIITDTVGPDIFSFEEMVRLIAAEIERPARLLKMPPKLALWASQIIGAFVGDVVLTQDEVDGLMEGLLVSSEPPLGKTHLADWLKENNHSVGMKYASEMKKHYR</sequence>
<gene>
    <name evidence="2" type="ORF">H8E29_05680</name>
</gene>
<dbReference type="Proteomes" id="UP000614469">
    <property type="component" value="Unassembled WGS sequence"/>
</dbReference>
<evidence type="ECO:0000313" key="3">
    <source>
        <dbReference type="Proteomes" id="UP000614469"/>
    </source>
</evidence>
<reference evidence="2 3" key="1">
    <citation type="submission" date="2020-08" db="EMBL/GenBank/DDBJ databases">
        <title>Bridging the membrane lipid divide: bacteria of the FCB group superphylum have the potential to synthesize archaeal ether lipids.</title>
        <authorList>
            <person name="Villanueva L."/>
            <person name="Von Meijenfeldt F.A.B."/>
            <person name="Westbye A.B."/>
            <person name="Yadav S."/>
            <person name="Hopmans E.C."/>
            <person name="Dutilh B.E."/>
            <person name="Sinninghe Damste J.S."/>
        </authorList>
    </citation>
    <scope>NUCLEOTIDE SEQUENCE [LARGE SCALE GENOMIC DNA]</scope>
    <source>
        <strain evidence="2">NIOZ-UU36</strain>
    </source>
</reference>
<evidence type="ECO:0000259" key="1">
    <source>
        <dbReference type="Pfam" id="PF13460"/>
    </source>
</evidence>
<dbReference type="SUPFAM" id="SSF51735">
    <property type="entry name" value="NAD(P)-binding Rossmann-fold domains"/>
    <property type="match status" value="1"/>
</dbReference>
<organism evidence="2 3">
    <name type="scientific">Candidatus Desulfolinea nitratireducens</name>
    <dbReference type="NCBI Taxonomy" id="2841698"/>
    <lineage>
        <taxon>Bacteria</taxon>
        <taxon>Bacillati</taxon>
        <taxon>Chloroflexota</taxon>
        <taxon>Anaerolineae</taxon>
        <taxon>Anaerolineales</taxon>
        <taxon>Anaerolineales incertae sedis</taxon>
        <taxon>Candidatus Desulfolinea</taxon>
    </lineage>
</organism>
<dbReference type="PANTHER" id="PTHR12126">
    <property type="entry name" value="NADH-UBIQUINONE OXIDOREDUCTASE 39 KDA SUBUNIT-RELATED"/>
    <property type="match status" value="1"/>
</dbReference>
<comment type="caution">
    <text evidence="2">The sequence shown here is derived from an EMBL/GenBank/DDBJ whole genome shotgun (WGS) entry which is preliminary data.</text>
</comment>
<accession>A0A8J6NKU5</accession>
<dbReference type="AlphaFoldDB" id="A0A8J6NKU5"/>
<dbReference type="Pfam" id="PF13460">
    <property type="entry name" value="NAD_binding_10"/>
    <property type="match status" value="1"/>
</dbReference>
<dbReference type="Gene3D" id="3.40.50.720">
    <property type="entry name" value="NAD(P)-binding Rossmann-like Domain"/>
    <property type="match status" value="1"/>
</dbReference>
<evidence type="ECO:0000313" key="2">
    <source>
        <dbReference type="EMBL" id="MBC8334735.1"/>
    </source>
</evidence>
<protein>
    <submittedName>
        <fullName evidence="2">NAD(P)H-binding protein</fullName>
    </submittedName>
</protein>
<dbReference type="PANTHER" id="PTHR12126:SF11">
    <property type="entry name" value="NADH DEHYDROGENASE [UBIQUINONE] 1 ALPHA SUBCOMPLEX SUBUNIT 9, MITOCHONDRIAL"/>
    <property type="match status" value="1"/>
</dbReference>